<keyword evidence="1" id="KW-1133">Transmembrane helix</keyword>
<dbReference type="RefSeq" id="WP_354616751.1">
    <property type="nucleotide sequence ID" value="NZ_JBEWYP010000001.1"/>
</dbReference>
<dbReference type="InterPro" id="IPR025698">
    <property type="entry name" value="2TM_dom"/>
</dbReference>
<dbReference type="InterPro" id="IPR010559">
    <property type="entry name" value="Sig_transdc_His_kin_internal"/>
</dbReference>
<dbReference type="Pfam" id="PF06580">
    <property type="entry name" value="His_kinase"/>
    <property type="match status" value="1"/>
</dbReference>
<evidence type="ECO:0000256" key="1">
    <source>
        <dbReference type="SAM" id="Phobius"/>
    </source>
</evidence>
<keyword evidence="1" id="KW-0812">Transmembrane</keyword>
<feature type="transmembrane region" description="Helical" evidence="1">
    <location>
        <begin position="373"/>
        <end position="392"/>
    </location>
</feature>
<dbReference type="InterPro" id="IPR050640">
    <property type="entry name" value="Bact_2-comp_sensor_kinase"/>
</dbReference>
<keyword evidence="1" id="KW-0472">Membrane</keyword>
<protein>
    <submittedName>
        <fullName evidence="4">2TM domain-containing protein</fullName>
    </submittedName>
</protein>
<dbReference type="PANTHER" id="PTHR34220:SF7">
    <property type="entry name" value="SENSOR HISTIDINE KINASE YPDA"/>
    <property type="match status" value="1"/>
</dbReference>
<evidence type="ECO:0000259" key="2">
    <source>
        <dbReference type="Pfam" id="PF06580"/>
    </source>
</evidence>
<keyword evidence="5" id="KW-1185">Reference proteome</keyword>
<comment type="caution">
    <text evidence="4">The sequence shown here is derived from an EMBL/GenBank/DDBJ whole genome shotgun (WGS) entry which is preliminary data.</text>
</comment>
<organism evidence="4 5">
    <name type="scientific">Sediminicola luteus</name>
    <dbReference type="NCBI Taxonomy" id="319238"/>
    <lineage>
        <taxon>Bacteria</taxon>
        <taxon>Pseudomonadati</taxon>
        <taxon>Bacteroidota</taxon>
        <taxon>Flavobacteriia</taxon>
        <taxon>Flavobacteriales</taxon>
        <taxon>Flavobacteriaceae</taxon>
        <taxon>Sediminicola</taxon>
    </lineage>
</organism>
<proteinExistence type="predicted"/>
<feature type="transmembrane region" description="Helical" evidence="1">
    <location>
        <begin position="48"/>
        <end position="65"/>
    </location>
</feature>
<feature type="transmembrane region" description="Helical" evidence="1">
    <location>
        <begin position="12"/>
        <end position="28"/>
    </location>
</feature>
<feature type="transmembrane region" description="Helical" evidence="1">
    <location>
        <begin position="120"/>
        <end position="141"/>
    </location>
</feature>
<feature type="domain" description="2TM" evidence="3">
    <location>
        <begin position="361"/>
        <end position="439"/>
    </location>
</feature>
<dbReference type="EMBL" id="JBEWYP010000001">
    <property type="protein sequence ID" value="MET7027868.1"/>
    <property type="molecule type" value="Genomic_DNA"/>
</dbReference>
<dbReference type="Proteomes" id="UP001549773">
    <property type="component" value="Unassembled WGS sequence"/>
</dbReference>
<sequence>MLRFFKELGKGFIIGNAIFIVILVSYYVKGTSVFFDEKLFEGYLDTIVYAVTIYLANAYIWIYLSKKYGSGLFTLKNMVIGFCSNIVISVLAILVVRIVINVGFGNMSLSVFLASENLTFYYLAFLIALVLTLIFYSFFYYRYRQENKVKEQKIIAGTASAKFDALKNQLDPHFLFNSLNVLTSLIEEDPVQAQKFTTSLSKVYRYVLEQKNKDLVTVDEELEFARTYVRLLKMRFEDSIIFHIPDQSNNPEAKIVPLSLQLLLENAVKHNVVTSKRPLHIKVFERNGMLCVSNNLQEKQVVKKSSGVGLHNIQQRYQILTDKKVIINKTASEFSVQLPMLVKQISIMQTQENYIDDKRYQKAKERVEAIKSFYGNLVSYCIVIPILVYINYRTTSFPWVIFPALGWGFGVIAHGMEAYGYNPIFGKSWEERKMREYMEDDNF</sequence>
<evidence type="ECO:0000313" key="5">
    <source>
        <dbReference type="Proteomes" id="UP001549773"/>
    </source>
</evidence>
<dbReference type="Pfam" id="PF13239">
    <property type="entry name" value="2TM"/>
    <property type="match status" value="1"/>
</dbReference>
<accession>A0ABV2TRG3</accession>
<name>A0ABV2TRG3_9FLAO</name>
<dbReference type="PANTHER" id="PTHR34220">
    <property type="entry name" value="SENSOR HISTIDINE KINASE YPDA"/>
    <property type="match status" value="1"/>
</dbReference>
<feature type="transmembrane region" description="Helical" evidence="1">
    <location>
        <begin position="77"/>
        <end position="100"/>
    </location>
</feature>
<evidence type="ECO:0000259" key="3">
    <source>
        <dbReference type="Pfam" id="PF13239"/>
    </source>
</evidence>
<feature type="transmembrane region" description="Helical" evidence="1">
    <location>
        <begin position="404"/>
        <end position="425"/>
    </location>
</feature>
<gene>
    <name evidence="4" type="ORF">ABXZ32_00585</name>
</gene>
<feature type="domain" description="Signal transduction histidine kinase internal region" evidence="2">
    <location>
        <begin position="161"/>
        <end position="239"/>
    </location>
</feature>
<evidence type="ECO:0000313" key="4">
    <source>
        <dbReference type="EMBL" id="MET7027868.1"/>
    </source>
</evidence>
<reference evidence="4 5" key="1">
    <citation type="submission" date="2024-07" db="EMBL/GenBank/DDBJ databases">
        <title>The genome sequence of type strain Sediminicola luteus GDMCC 1.2596T.</title>
        <authorList>
            <person name="Liu Y."/>
        </authorList>
    </citation>
    <scope>NUCLEOTIDE SEQUENCE [LARGE SCALE GENOMIC DNA]</scope>
    <source>
        <strain evidence="4 5">GDMCC 1.2596</strain>
    </source>
</reference>